<dbReference type="EC" id="2.7.11.1" evidence="6"/>
<dbReference type="GO" id="GO:0005929">
    <property type="term" value="C:cilium"/>
    <property type="evidence" value="ECO:0007669"/>
    <property type="project" value="UniProtKB-SubCell"/>
</dbReference>
<evidence type="ECO:0000256" key="16">
    <source>
        <dbReference type="ARBA" id="ARBA00023212"/>
    </source>
</evidence>
<feature type="compositionally biased region" description="Polar residues" evidence="22">
    <location>
        <begin position="360"/>
        <end position="369"/>
    </location>
</feature>
<dbReference type="GO" id="GO:0046872">
    <property type="term" value="F:metal ion binding"/>
    <property type="evidence" value="ECO:0007669"/>
    <property type="project" value="UniProtKB-KW"/>
</dbReference>
<name>A0AB34JQ59_PRYPA</name>
<gene>
    <name evidence="24" type="ORF">AB1Y20_018960</name>
</gene>
<evidence type="ECO:0000256" key="17">
    <source>
        <dbReference type="ARBA" id="ARBA00023242"/>
    </source>
</evidence>
<evidence type="ECO:0000256" key="2">
    <source>
        <dbReference type="ARBA" id="ARBA00004123"/>
    </source>
</evidence>
<comment type="catalytic activity">
    <reaction evidence="20">
        <text>L-seryl-[protein] + ATP = O-phospho-L-seryl-[protein] + ADP + H(+)</text>
        <dbReference type="Rhea" id="RHEA:17989"/>
        <dbReference type="Rhea" id="RHEA-COMP:9863"/>
        <dbReference type="Rhea" id="RHEA-COMP:11604"/>
        <dbReference type="ChEBI" id="CHEBI:15378"/>
        <dbReference type="ChEBI" id="CHEBI:29999"/>
        <dbReference type="ChEBI" id="CHEBI:30616"/>
        <dbReference type="ChEBI" id="CHEBI:83421"/>
        <dbReference type="ChEBI" id="CHEBI:456216"/>
        <dbReference type="EC" id="2.7.11.1"/>
    </reaction>
</comment>
<feature type="compositionally biased region" description="Gly residues" evidence="22">
    <location>
        <begin position="584"/>
        <end position="599"/>
    </location>
</feature>
<comment type="cofactor">
    <cofactor evidence="1">
        <name>Mg(2+)</name>
        <dbReference type="ChEBI" id="CHEBI:18420"/>
    </cofactor>
</comment>
<feature type="region of interest" description="Disordered" evidence="22">
    <location>
        <begin position="293"/>
        <end position="389"/>
    </location>
</feature>
<dbReference type="CDD" id="cd07830">
    <property type="entry name" value="STKc_MAK_like"/>
    <property type="match status" value="1"/>
</dbReference>
<comment type="subcellular location">
    <subcellularLocation>
        <location evidence="3">Cell projection</location>
        <location evidence="3">Cilium</location>
    </subcellularLocation>
    <subcellularLocation>
        <location evidence="4">Cytoplasm</location>
        <location evidence="4">Cytoskeleton</location>
    </subcellularLocation>
    <subcellularLocation>
        <location evidence="2">Nucleus</location>
    </subcellularLocation>
</comment>
<evidence type="ECO:0000256" key="10">
    <source>
        <dbReference type="ARBA" id="ARBA00022679"/>
    </source>
</evidence>
<dbReference type="FunFam" id="3.30.200.20:FF:000071">
    <property type="entry name" value="serine/threonine-protein kinase MAK isoform X1"/>
    <property type="match status" value="1"/>
</dbReference>
<dbReference type="InterPro" id="IPR011009">
    <property type="entry name" value="Kinase-like_dom_sf"/>
</dbReference>
<evidence type="ECO:0000256" key="7">
    <source>
        <dbReference type="ARBA" id="ARBA00022490"/>
    </source>
</evidence>
<evidence type="ECO:0000256" key="22">
    <source>
        <dbReference type="SAM" id="MobiDB-lite"/>
    </source>
</evidence>
<evidence type="ECO:0000256" key="8">
    <source>
        <dbReference type="ARBA" id="ARBA00022527"/>
    </source>
</evidence>
<evidence type="ECO:0000256" key="3">
    <source>
        <dbReference type="ARBA" id="ARBA00004138"/>
    </source>
</evidence>
<keyword evidence="14 21" id="KW-0067">ATP-binding</keyword>
<protein>
    <recommendedName>
        <fullName evidence="6">non-specific serine/threonine protein kinase</fullName>
        <ecNumber evidence="6">2.7.11.1</ecNumber>
    </recommendedName>
</protein>
<evidence type="ECO:0000313" key="24">
    <source>
        <dbReference type="EMBL" id="KAL1524046.1"/>
    </source>
</evidence>
<proteinExistence type="inferred from homology"/>
<evidence type="ECO:0000256" key="5">
    <source>
        <dbReference type="ARBA" id="ARBA00006485"/>
    </source>
</evidence>
<dbReference type="Gene3D" id="1.10.510.10">
    <property type="entry name" value="Transferase(Phosphotransferase) domain 1"/>
    <property type="match status" value="1"/>
</dbReference>
<accession>A0AB34JQ59</accession>
<dbReference type="GO" id="GO:0005856">
    <property type="term" value="C:cytoskeleton"/>
    <property type="evidence" value="ECO:0007669"/>
    <property type="project" value="UniProtKB-SubCell"/>
</dbReference>
<feature type="region of interest" description="Disordered" evidence="22">
    <location>
        <begin position="582"/>
        <end position="606"/>
    </location>
</feature>
<evidence type="ECO:0000256" key="15">
    <source>
        <dbReference type="ARBA" id="ARBA00022842"/>
    </source>
</evidence>
<evidence type="ECO:0000256" key="19">
    <source>
        <dbReference type="ARBA" id="ARBA00047899"/>
    </source>
</evidence>
<dbReference type="Gene3D" id="3.30.200.20">
    <property type="entry name" value="Phosphorylase Kinase, domain 1"/>
    <property type="match status" value="1"/>
</dbReference>
<keyword evidence="11" id="KW-0479">Metal-binding</keyword>
<sequence>MNRYKTIKPLGDGTYGSVTKAVNRTTGEIVAIKRMKKKFYSWEECMQLREVQSLRKMAHPNIVKLKEVIRENDTLYFVFEFLDMNLYQLCKDRDKLFPEAKVRNMAYQMIQATYYMHKHGFFHRDMKPENMLVAGNTLKIADFGLAREIRSKPPYTDYVSTRWYRAPEVLLRAPHYSAPIDMWAIGAILAELFTLRPLFPGTSESDEIYKITSILGTPSANTWKQGLALAQHMNFKFPQFVTAPLSQLIPSASPEAIDLITELLRWDPAKRPTAMQALQHPFFTVGVPVERPVAGAGAGSRPDTLNGDGSDGRPKPVGSTVLNSGGGVNAPSHDFKGLSAPSANQKAGGGGSLGSLNDEPPTNSGSRLANTRYKPAAPPVEGAPGNDAPRLRAPLGSYGAPGANYGAPGAGYGGGAYGGAPAAAAPAAASAYGGPRYGAPGAAGGALGAPRFAAGGYGAPGAFTGGVGGVGMGGGGGGYGAPGGGGYGAPGGGGYGAPGGGGYGALGGGLGGGGGAPRNAYGGAYGAPSALGGGYGAPSSFGGGVGTYGGGGNYGAPIGGTYGASRIGGAAAPGAPSGALPRYGVGGYGQPSSNLGGGFQYQRGKY</sequence>
<dbReference type="PROSITE" id="PS00107">
    <property type="entry name" value="PROTEIN_KINASE_ATP"/>
    <property type="match status" value="1"/>
</dbReference>
<dbReference type="AlphaFoldDB" id="A0AB34JQ59"/>
<evidence type="ECO:0000313" key="25">
    <source>
        <dbReference type="Proteomes" id="UP001515480"/>
    </source>
</evidence>
<evidence type="ECO:0000256" key="14">
    <source>
        <dbReference type="ARBA" id="ARBA00022840"/>
    </source>
</evidence>
<dbReference type="PROSITE" id="PS00108">
    <property type="entry name" value="PROTEIN_KINASE_ST"/>
    <property type="match status" value="1"/>
</dbReference>
<dbReference type="GO" id="GO:0005634">
    <property type="term" value="C:nucleus"/>
    <property type="evidence" value="ECO:0007669"/>
    <property type="project" value="UniProtKB-SubCell"/>
</dbReference>
<dbReference type="PANTHER" id="PTHR24055">
    <property type="entry name" value="MITOGEN-ACTIVATED PROTEIN KINASE"/>
    <property type="match status" value="1"/>
</dbReference>
<keyword evidence="18" id="KW-0966">Cell projection</keyword>
<evidence type="ECO:0000256" key="11">
    <source>
        <dbReference type="ARBA" id="ARBA00022723"/>
    </source>
</evidence>
<evidence type="ECO:0000256" key="21">
    <source>
        <dbReference type="PROSITE-ProRule" id="PRU10141"/>
    </source>
</evidence>
<organism evidence="24 25">
    <name type="scientific">Prymnesium parvum</name>
    <name type="common">Toxic golden alga</name>
    <dbReference type="NCBI Taxonomy" id="97485"/>
    <lineage>
        <taxon>Eukaryota</taxon>
        <taxon>Haptista</taxon>
        <taxon>Haptophyta</taxon>
        <taxon>Prymnesiophyceae</taxon>
        <taxon>Prymnesiales</taxon>
        <taxon>Prymnesiaceae</taxon>
        <taxon>Prymnesium</taxon>
    </lineage>
</organism>
<comment type="caution">
    <text evidence="24">The sequence shown here is derived from an EMBL/GenBank/DDBJ whole genome shotgun (WGS) entry which is preliminary data.</text>
</comment>
<dbReference type="EMBL" id="JBGBPQ010000005">
    <property type="protein sequence ID" value="KAL1524046.1"/>
    <property type="molecule type" value="Genomic_DNA"/>
</dbReference>
<dbReference type="FunFam" id="1.10.510.10:FF:000104">
    <property type="entry name" value="serine/threonine-protein kinase MAK isoform X1"/>
    <property type="match status" value="1"/>
</dbReference>
<dbReference type="InterPro" id="IPR017441">
    <property type="entry name" value="Protein_kinase_ATP_BS"/>
</dbReference>
<keyword evidence="16" id="KW-0206">Cytoskeleton</keyword>
<dbReference type="InterPro" id="IPR008271">
    <property type="entry name" value="Ser/Thr_kinase_AS"/>
</dbReference>
<evidence type="ECO:0000256" key="9">
    <source>
        <dbReference type="ARBA" id="ARBA00022553"/>
    </source>
</evidence>
<feature type="domain" description="Protein kinase" evidence="23">
    <location>
        <begin position="4"/>
        <end position="283"/>
    </location>
</feature>
<evidence type="ECO:0000256" key="18">
    <source>
        <dbReference type="ARBA" id="ARBA00023273"/>
    </source>
</evidence>
<feature type="binding site" evidence="21">
    <location>
        <position position="33"/>
    </location>
    <ligand>
        <name>ATP</name>
        <dbReference type="ChEBI" id="CHEBI:30616"/>
    </ligand>
</feature>
<evidence type="ECO:0000259" key="23">
    <source>
        <dbReference type="PROSITE" id="PS50011"/>
    </source>
</evidence>
<comment type="similarity">
    <text evidence="5">Belongs to the protein kinase superfamily. CMGC Ser/Thr protein kinase family. CDC2/CDKX subfamily.</text>
</comment>
<dbReference type="Proteomes" id="UP001515480">
    <property type="component" value="Unassembled WGS sequence"/>
</dbReference>
<keyword evidence="9" id="KW-0597">Phosphoprotein</keyword>
<comment type="catalytic activity">
    <reaction evidence="19">
        <text>L-threonyl-[protein] + ATP = O-phospho-L-threonyl-[protein] + ADP + H(+)</text>
        <dbReference type="Rhea" id="RHEA:46608"/>
        <dbReference type="Rhea" id="RHEA-COMP:11060"/>
        <dbReference type="Rhea" id="RHEA-COMP:11605"/>
        <dbReference type="ChEBI" id="CHEBI:15378"/>
        <dbReference type="ChEBI" id="CHEBI:30013"/>
        <dbReference type="ChEBI" id="CHEBI:30616"/>
        <dbReference type="ChEBI" id="CHEBI:61977"/>
        <dbReference type="ChEBI" id="CHEBI:456216"/>
        <dbReference type="EC" id="2.7.11.1"/>
    </reaction>
</comment>
<keyword evidence="25" id="KW-1185">Reference proteome</keyword>
<evidence type="ECO:0000256" key="4">
    <source>
        <dbReference type="ARBA" id="ARBA00004245"/>
    </source>
</evidence>
<keyword evidence="15" id="KW-0460">Magnesium</keyword>
<reference evidence="24 25" key="1">
    <citation type="journal article" date="2024" name="Science">
        <title>Giant polyketide synthase enzymes in the biosynthesis of giant marine polyether toxins.</title>
        <authorList>
            <person name="Fallon T.R."/>
            <person name="Shende V.V."/>
            <person name="Wierzbicki I.H."/>
            <person name="Pendleton A.L."/>
            <person name="Watervoot N.F."/>
            <person name="Auber R.P."/>
            <person name="Gonzalez D.J."/>
            <person name="Wisecaver J.H."/>
            <person name="Moore B.S."/>
        </authorList>
    </citation>
    <scope>NUCLEOTIDE SEQUENCE [LARGE SCALE GENOMIC DNA]</scope>
    <source>
        <strain evidence="24 25">12B1</strain>
    </source>
</reference>
<keyword evidence="8" id="KW-0723">Serine/threonine-protein kinase</keyword>
<dbReference type="SMART" id="SM00220">
    <property type="entry name" value="S_TKc"/>
    <property type="match status" value="1"/>
</dbReference>
<keyword evidence="12 21" id="KW-0547">Nucleotide-binding</keyword>
<evidence type="ECO:0000256" key="6">
    <source>
        <dbReference type="ARBA" id="ARBA00012513"/>
    </source>
</evidence>
<dbReference type="InterPro" id="IPR050117">
    <property type="entry name" value="MAPK"/>
</dbReference>
<evidence type="ECO:0000256" key="12">
    <source>
        <dbReference type="ARBA" id="ARBA00022741"/>
    </source>
</evidence>
<dbReference type="InterPro" id="IPR000719">
    <property type="entry name" value="Prot_kinase_dom"/>
</dbReference>
<dbReference type="GO" id="GO:0005524">
    <property type="term" value="F:ATP binding"/>
    <property type="evidence" value="ECO:0007669"/>
    <property type="project" value="UniProtKB-UniRule"/>
</dbReference>
<dbReference type="Pfam" id="PF00069">
    <property type="entry name" value="Pkinase"/>
    <property type="match status" value="1"/>
</dbReference>
<keyword evidence="10" id="KW-0808">Transferase</keyword>
<evidence type="ECO:0000256" key="13">
    <source>
        <dbReference type="ARBA" id="ARBA00022777"/>
    </source>
</evidence>
<evidence type="ECO:0000256" key="20">
    <source>
        <dbReference type="ARBA" id="ARBA00048679"/>
    </source>
</evidence>
<keyword evidence="17" id="KW-0539">Nucleus</keyword>
<keyword evidence="13" id="KW-0418">Kinase</keyword>
<dbReference type="SUPFAM" id="SSF56112">
    <property type="entry name" value="Protein kinase-like (PK-like)"/>
    <property type="match status" value="1"/>
</dbReference>
<dbReference type="PROSITE" id="PS50011">
    <property type="entry name" value="PROTEIN_KINASE_DOM"/>
    <property type="match status" value="1"/>
</dbReference>
<dbReference type="GO" id="GO:0004674">
    <property type="term" value="F:protein serine/threonine kinase activity"/>
    <property type="evidence" value="ECO:0007669"/>
    <property type="project" value="UniProtKB-KW"/>
</dbReference>
<keyword evidence="7" id="KW-0963">Cytoplasm</keyword>
<evidence type="ECO:0000256" key="1">
    <source>
        <dbReference type="ARBA" id="ARBA00001946"/>
    </source>
</evidence>